<proteinExistence type="predicted"/>
<dbReference type="Proteomes" id="UP001140513">
    <property type="component" value="Unassembled WGS sequence"/>
</dbReference>
<dbReference type="RefSeq" id="XP_056076925.1">
    <property type="nucleotide sequence ID" value="XM_056210103.1"/>
</dbReference>
<organism evidence="2 3">
    <name type="scientific">Didymosphaeria variabile</name>
    <dbReference type="NCBI Taxonomy" id="1932322"/>
    <lineage>
        <taxon>Eukaryota</taxon>
        <taxon>Fungi</taxon>
        <taxon>Dikarya</taxon>
        <taxon>Ascomycota</taxon>
        <taxon>Pezizomycotina</taxon>
        <taxon>Dothideomycetes</taxon>
        <taxon>Pleosporomycetidae</taxon>
        <taxon>Pleosporales</taxon>
        <taxon>Massarineae</taxon>
        <taxon>Didymosphaeriaceae</taxon>
        <taxon>Didymosphaeria</taxon>
    </lineage>
</organism>
<dbReference type="AlphaFoldDB" id="A0A9W9CFR5"/>
<sequence>MVSPVAPRANNNIDTNARHGYDLLHHANNANIQLSTCGQVQLQSRHIPSTTMREHPLPALPHEDKDEVQSKPRDETDVRVEPGSEHASISKESENAFALFDDTSEINLDLFARADDDYHNLRTFLHAKAPLNGSKVPQQRLSEFTTHEAHSSGLSATPIHLSTGTLTRGASNAPKEPDNVLRVNCDESTFAYHFRRASLDAVCDYAPDAPHVEHHHHRRSSSDYGPLHDASTDEDDEPHHKPLVRFADAHTILCTPLSPKPPPQQTFSYPIPLTPPVPIRRTELSYTASVPDRFKPYGPRLPPWGSTDNLDRERRLRTDIRRLEDPLDEHFDERDRLRKAEEARKGQRRTEGDELRELVLGIYPELEETEKDRGRSCWMCAVM</sequence>
<evidence type="ECO:0000313" key="2">
    <source>
        <dbReference type="EMBL" id="KAJ4360723.1"/>
    </source>
</evidence>
<name>A0A9W9CFR5_9PLEO</name>
<keyword evidence="3" id="KW-1185">Reference proteome</keyword>
<dbReference type="EMBL" id="JAPEUX010000001">
    <property type="protein sequence ID" value="KAJ4360723.1"/>
    <property type="molecule type" value="Genomic_DNA"/>
</dbReference>
<gene>
    <name evidence="2" type="ORF">N0V89_001290</name>
</gene>
<evidence type="ECO:0000256" key="1">
    <source>
        <dbReference type="SAM" id="MobiDB-lite"/>
    </source>
</evidence>
<feature type="region of interest" description="Disordered" evidence="1">
    <location>
        <begin position="145"/>
        <end position="180"/>
    </location>
</feature>
<accession>A0A9W9CFR5</accession>
<reference evidence="2" key="1">
    <citation type="submission" date="2022-10" db="EMBL/GenBank/DDBJ databases">
        <title>Tapping the CABI collections for fungal endophytes: first genome assemblies for Collariella, Neodidymelliopsis, Ascochyta clinopodiicola, Didymella pomorum, Didymosphaeria variabile, Neocosmospora piperis and Neocucurbitaria cava.</title>
        <authorList>
            <person name="Hill R."/>
        </authorList>
    </citation>
    <scope>NUCLEOTIDE SEQUENCE</scope>
    <source>
        <strain evidence="2">IMI 356815</strain>
    </source>
</reference>
<protein>
    <submittedName>
        <fullName evidence="2">Uncharacterized protein</fullName>
    </submittedName>
</protein>
<evidence type="ECO:0000313" key="3">
    <source>
        <dbReference type="Proteomes" id="UP001140513"/>
    </source>
</evidence>
<comment type="caution">
    <text evidence="2">The sequence shown here is derived from an EMBL/GenBank/DDBJ whole genome shotgun (WGS) entry which is preliminary data.</text>
</comment>
<dbReference type="OrthoDB" id="3791564at2759"/>
<feature type="region of interest" description="Disordered" evidence="1">
    <location>
        <begin position="212"/>
        <end position="240"/>
    </location>
</feature>
<feature type="compositionally biased region" description="Polar residues" evidence="1">
    <location>
        <begin position="152"/>
        <end position="170"/>
    </location>
</feature>
<feature type="region of interest" description="Disordered" evidence="1">
    <location>
        <begin position="52"/>
        <end position="91"/>
    </location>
</feature>
<dbReference type="GeneID" id="80904820"/>